<accession>A0ABU6TI39</accession>
<sequence>MSRSDLIVGTLYPDGEMIRQEDGIGFVCPNPILCYIEPVDTLDVLKSFILRTMGALRQKSMRRVAYRLLNILPSLEYKFKIFWLEGDVHVRAMFELHRRYDPRQVMELLFETRDLVRSEAVPSCARGAPVGPIAAAPLQIATPDVSVDMDSSSEEGSDGEYQGEAEESSDSFDESDFVDESQVGRRFLLPAPVPIPDLASVSSHFHTLNLDAMEEEPREGHSGGGDDYINLDGGEEFRVGHRFSCREAVQMAVKNYNIRRAAEYKVLESDPYKYICRCKQHEAGCPWRVRVAMLTNLGYW</sequence>
<feature type="region of interest" description="Disordered" evidence="1">
    <location>
        <begin position="146"/>
        <end position="176"/>
    </location>
</feature>
<dbReference type="Pfam" id="PF03108">
    <property type="entry name" value="DBD_Tnp_Mut"/>
    <property type="match status" value="1"/>
</dbReference>
<organism evidence="3 4">
    <name type="scientific">Stylosanthes scabra</name>
    <dbReference type="NCBI Taxonomy" id="79078"/>
    <lineage>
        <taxon>Eukaryota</taxon>
        <taxon>Viridiplantae</taxon>
        <taxon>Streptophyta</taxon>
        <taxon>Embryophyta</taxon>
        <taxon>Tracheophyta</taxon>
        <taxon>Spermatophyta</taxon>
        <taxon>Magnoliopsida</taxon>
        <taxon>eudicotyledons</taxon>
        <taxon>Gunneridae</taxon>
        <taxon>Pentapetalae</taxon>
        <taxon>rosids</taxon>
        <taxon>fabids</taxon>
        <taxon>Fabales</taxon>
        <taxon>Fabaceae</taxon>
        <taxon>Papilionoideae</taxon>
        <taxon>50 kb inversion clade</taxon>
        <taxon>dalbergioids sensu lato</taxon>
        <taxon>Dalbergieae</taxon>
        <taxon>Pterocarpus clade</taxon>
        <taxon>Stylosanthes</taxon>
    </lineage>
</organism>
<evidence type="ECO:0000256" key="1">
    <source>
        <dbReference type="SAM" id="MobiDB-lite"/>
    </source>
</evidence>
<reference evidence="3 4" key="1">
    <citation type="journal article" date="2023" name="Plants (Basel)">
        <title>Bridging the Gap: Combining Genomics and Transcriptomics Approaches to Understand Stylosanthes scabra, an Orphan Legume from the Brazilian Caatinga.</title>
        <authorList>
            <person name="Ferreira-Neto J.R.C."/>
            <person name="da Silva M.D."/>
            <person name="Binneck E."/>
            <person name="de Melo N.F."/>
            <person name="da Silva R.H."/>
            <person name="de Melo A.L.T.M."/>
            <person name="Pandolfi V."/>
            <person name="Bustamante F.O."/>
            <person name="Brasileiro-Vidal A.C."/>
            <person name="Benko-Iseppon A.M."/>
        </authorList>
    </citation>
    <scope>NUCLEOTIDE SEQUENCE [LARGE SCALE GENOMIC DNA]</scope>
    <source>
        <tissue evidence="3">Leaves</tissue>
    </source>
</reference>
<evidence type="ECO:0000313" key="4">
    <source>
        <dbReference type="Proteomes" id="UP001341840"/>
    </source>
</evidence>
<protein>
    <recommendedName>
        <fullName evidence="2">Transposase MuDR plant domain-containing protein</fullName>
    </recommendedName>
</protein>
<gene>
    <name evidence="3" type="ORF">PIB30_052974</name>
</gene>
<proteinExistence type="predicted"/>
<feature type="domain" description="Transposase MuDR plant" evidence="2">
    <location>
        <begin position="237"/>
        <end position="294"/>
    </location>
</feature>
<dbReference type="InterPro" id="IPR004332">
    <property type="entry name" value="Transposase_MuDR"/>
</dbReference>
<dbReference type="Proteomes" id="UP001341840">
    <property type="component" value="Unassembled WGS sequence"/>
</dbReference>
<name>A0ABU6TI39_9FABA</name>
<keyword evidence="4" id="KW-1185">Reference proteome</keyword>
<feature type="compositionally biased region" description="Acidic residues" evidence="1">
    <location>
        <begin position="151"/>
        <end position="176"/>
    </location>
</feature>
<dbReference type="EMBL" id="JASCZI010091010">
    <property type="protein sequence ID" value="MED6148416.1"/>
    <property type="molecule type" value="Genomic_DNA"/>
</dbReference>
<comment type="caution">
    <text evidence="3">The sequence shown here is derived from an EMBL/GenBank/DDBJ whole genome shotgun (WGS) entry which is preliminary data.</text>
</comment>
<evidence type="ECO:0000313" key="3">
    <source>
        <dbReference type="EMBL" id="MED6148416.1"/>
    </source>
</evidence>
<evidence type="ECO:0000259" key="2">
    <source>
        <dbReference type="Pfam" id="PF03108"/>
    </source>
</evidence>